<proteinExistence type="inferred from homology"/>
<dbReference type="PANTHER" id="PTHR42748:SF7">
    <property type="entry name" value="NMRA LIKE REDOX SENSOR 1-RELATED"/>
    <property type="match status" value="1"/>
</dbReference>
<name>A0ABT5WVK0_9SPHN</name>
<evidence type="ECO:0000256" key="2">
    <source>
        <dbReference type="ARBA" id="ARBA00022857"/>
    </source>
</evidence>
<keyword evidence="2" id="KW-0521">NADP</keyword>
<accession>A0ABT5WVK0</accession>
<dbReference type="PANTHER" id="PTHR42748">
    <property type="entry name" value="NITROGEN METABOLITE REPRESSION PROTEIN NMRA FAMILY MEMBER"/>
    <property type="match status" value="1"/>
</dbReference>
<dbReference type="SUPFAM" id="SSF51735">
    <property type="entry name" value="NAD(P)-binding Rossmann-fold domains"/>
    <property type="match status" value="1"/>
</dbReference>
<dbReference type="InterPro" id="IPR036291">
    <property type="entry name" value="NAD(P)-bd_dom_sf"/>
</dbReference>
<dbReference type="EMBL" id="JARESE010000069">
    <property type="protein sequence ID" value="MDE8653906.1"/>
    <property type="molecule type" value="Genomic_DNA"/>
</dbReference>
<evidence type="ECO:0000259" key="3">
    <source>
        <dbReference type="Pfam" id="PF05368"/>
    </source>
</evidence>
<dbReference type="CDD" id="cd05251">
    <property type="entry name" value="NmrA_like_SDR_a"/>
    <property type="match status" value="1"/>
</dbReference>
<reference evidence="4 5" key="1">
    <citation type="submission" date="2023-03" db="EMBL/GenBank/DDBJ databases">
        <title>NovoSphingobium album sp. nov. isolated from polycyclic aromatic hydrocarbons- and heavy-metal polluted soil.</title>
        <authorList>
            <person name="Liu Z."/>
            <person name="Wang K."/>
        </authorList>
    </citation>
    <scope>NUCLEOTIDE SEQUENCE [LARGE SCALE GENOMIC DNA]</scope>
    <source>
        <strain evidence="4 5">H3SJ31-1</strain>
    </source>
</reference>
<feature type="domain" description="NmrA-like" evidence="3">
    <location>
        <begin position="6"/>
        <end position="254"/>
    </location>
</feature>
<dbReference type="InterPro" id="IPR051164">
    <property type="entry name" value="NmrA-like_oxidored"/>
</dbReference>
<dbReference type="Gene3D" id="3.40.50.720">
    <property type="entry name" value="NAD(P)-binding Rossmann-like Domain"/>
    <property type="match status" value="1"/>
</dbReference>
<organism evidence="4 5">
    <name type="scientific">Novosphingobium album</name>
    <name type="common">ex Liu et al. 2023</name>
    <dbReference type="NCBI Taxonomy" id="3031130"/>
    <lineage>
        <taxon>Bacteria</taxon>
        <taxon>Pseudomonadati</taxon>
        <taxon>Pseudomonadota</taxon>
        <taxon>Alphaproteobacteria</taxon>
        <taxon>Sphingomonadales</taxon>
        <taxon>Sphingomonadaceae</taxon>
        <taxon>Novosphingobium</taxon>
    </lineage>
</organism>
<dbReference type="InterPro" id="IPR008030">
    <property type="entry name" value="NmrA-like"/>
</dbReference>
<evidence type="ECO:0000313" key="4">
    <source>
        <dbReference type="EMBL" id="MDE8653906.1"/>
    </source>
</evidence>
<dbReference type="Proteomes" id="UP001216253">
    <property type="component" value="Unassembled WGS sequence"/>
</dbReference>
<keyword evidence="5" id="KW-1185">Reference proteome</keyword>
<comment type="caution">
    <text evidence="4">The sequence shown here is derived from an EMBL/GenBank/DDBJ whole genome shotgun (WGS) entry which is preliminary data.</text>
</comment>
<dbReference type="RefSeq" id="WP_275230027.1">
    <property type="nucleotide sequence ID" value="NZ_JARESE010000069.1"/>
</dbReference>
<evidence type="ECO:0000256" key="1">
    <source>
        <dbReference type="ARBA" id="ARBA00006328"/>
    </source>
</evidence>
<dbReference type="Pfam" id="PF05368">
    <property type="entry name" value="NmrA"/>
    <property type="match status" value="1"/>
</dbReference>
<comment type="similarity">
    <text evidence="1">Belongs to the NmrA-type oxidoreductase family.</text>
</comment>
<evidence type="ECO:0000313" key="5">
    <source>
        <dbReference type="Proteomes" id="UP001216253"/>
    </source>
</evidence>
<sequence>MADNSVFFIVGGTGTQGGFTARHLLKAGARVRALVRNPSSEKAQQLASLGAELVQGDLNDAEALVPALEGVAGIFSVQRPDDGTDSELRHGLGLVAAAKRAGLPHFVHSSVCQVDEREDFPGWAAGRWNQKYWTDKWAIEEAVRDAGFARWTILRPSFILQNLLPPKAPVLYPQLAQGELLAPINADAAVQLIAGEDIGRFGAAALLHPARFDRETIELSAETMTIGEMAATLGKALDVEVRAKAVGPDEALAAGMPAPWVRSQEWINEAGYHVDETLLPAYGVPLMSFASWISAHRDEFAIRSFSSSG</sequence>
<protein>
    <submittedName>
        <fullName evidence="4">NmrA/HSCARG family protein</fullName>
    </submittedName>
</protein>
<gene>
    <name evidence="4" type="ORF">PYV00_19630</name>
</gene>